<organism evidence="2 3">
    <name type="scientific">Rathayibacter festucae DSM 15932</name>
    <dbReference type="NCBI Taxonomy" id="1328866"/>
    <lineage>
        <taxon>Bacteria</taxon>
        <taxon>Bacillati</taxon>
        <taxon>Actinomycetota</taxon>
        <taxon>Actinomycetes</taxon>
        <taxon>Micrococcales</taxon>
        <taxon>Microbacteriaceae</taxon>
        <taxon>Rathayibacter</taxon>
    </lineage>
</organism>
<name>A0A3T0T457_9MICO</name>
<accession>A0A3T0T457</accession>
<proteinExistence type="predicted"/>
<evidence type="ECO:0000313" key="3">
    <source>
        <dbReference type="Proteomes" id="UP000285317"/>
    </source>
</evidence>
<dbReference type="Gene3D" id="3.20.20.80">
    <property type="entry name" value="Glycosidases"/>
    <property type="match status" value="1"/>
</dbReference>
<dbReference type="RefSeq" id="WP_127887897.1">
    <property type="nucleotide sequence ID" value="NZ_CP028137.1"/>
</dbReference>
<reference evidence="2 3" key="1">
    <citation type="submission" date="2018-03" db="EMBL/GenBank/DDBJ databases">
        <title>Bacteriophage NCPPB3778 and a type I-E CRISPR drive the evolution of the US Biological Select Agent, Rathayibacter toxicus.</title>
        <authorList>
            <person name="Davis E.W.II."/>
            <person name="Tabima J.F."/>
            <person name="Weisberg A.J."/>
            <person name="Dantas Lopes L."/>
            <person name="Wiseman M.S."/>
            <person name="Wiseman M.S."/>
            <person name="Pupko T."/>
            <person name="Belcher M.S."/>
            <person name="Sechler A.J."/>
            <person name="Tancos M.A."/>
            <person name="Schroeder B.K."/>
            <person name="Murray T.D."/>
            <person name="Luster D.G."/>
            <person name="Schneider W.L."/>
            <person name="Rogers E."/>
            <person name="Andreote F.D."/>
            <person name="Grunwald N.J."/>
            <person name="Putnam M.L."/>
            <person name="Chang J.H."/>
        </authorList>
    </citation>
    <scope>NUCLEOTIDE SEQUENCE [LARGE SCALE GENOMIC DNA]</scope>
    <source>
        <strain evidence="2 3">DSM 15932</strain>
    </source>
</reference>
<dbReference type="PROSITE" id="PS51318">
    <property type="entry name" value="TAT"/>
    <property type="match status" value="1"/>
</dbReference>
<dbReference type="SUPFAM" id="SSF51445">
    <property type="entry name" value="(Trans)glycosidases"/>
    <property type="match status" value="1"/>
</dbReference>
<sequence>MRPRLRRRLLAAAALAAAVAVPSAVAVGGAAPAAVADTASAVPDLRVSYLQLGATGSLAQIDPAGIAASNVIVFAFADPASSTADPATLAAMQKVIDQEAKGTVNLLSLGGQTVTRDTVNTGTASAVGSRLLAQIEDYNAKLSGGSITGVDLDLENGIDAPTISALGATVKGAGLSLAVAPQVYLSSGTEVDPAAPTNLTLTSGVHDGANDQFGPLLKSGTVDYLLAQTYNTGGWTVGGAAEKDPGFFSTIARALNSAVRSDCSAATSLCIGEGTRIVIGQVSNAGASGTANNVFGGSGAAAYDQAAVLADLAAQWKAMKAKPELYGHVTGVMQWSLNNDYAPAAWGDASAVPGAFSVALFGAAAPAPAPYFLLQVSNTGPDSPDSGAYASATLVVDGQYWIFGNKWGSALSPGANESFGTSASAKNPATPYVINSSSLDSIFSGGKKSFTTSQVLINGYSAQSDVASPGEQYACPVGSGYTFEAGHSYNVQVNANSGFKSCAISKVN</sequence>
<dbReference type="Proteomes" id="UP000285317">
    <property type="component" value="Chromosome"/>
</dbReference>
<keyword evidence="1" id="KW-0732">Signal</keyword>
<gene>
    <name evidence="2" type="ORF">C1I64_16105</name>
</gene>
<feature type="signal peptide" evidence="1">
    <location>
        <begin position="1"/>
        <end position="26"/>
    </location>
</feature>
<evidence type="ECO:0008006" key="4">
    <source>
        <dbReference type="Google" id="ProtNLM"/>
    </source>
</evidence>
<dbReference type="InterPro" id="IPR017853">
    <property type="entry name" value="GH"/>
</dbReference>
<evidence type="ECO:0000256" key="1">
    <source>
        <dbReference type="SAM" id="SignalP"/>
    </source>
</evidence>
<protein>
    <recommendedName>
        <fullName evidence="4">GH18 domain-containing protein</fullName>
    </recommendedName>
</protein>
<dbReference type="InterPro" id="IPR006311">
    <property type="entry name" value="TAT_signal"/>
</dbReference>
<dbReference type="KEGG" id="rfs:C1I64_16105"/>
<dbReference type="AlphaFoldDB" id="A0A3T0T457"/>
<evidence type="ECO:0000313" key="2">
    <source>
        <dbReference type="EMBL" id="AZZ53408.1"/>
    </source>
</evidence>
<dbReference type="EMBL" id="CP028137">
    <property type="protein sequence ID" value="AZZ53408.1"/>
    <property type="molecule type" value="Genomic_DNA"/>
</dbReference>
<feature type="chain" id="PRO_5039296661" description="GH18 domain-containing protein" evidence="1">
    <location>
        <begin position="27"/>
        <end position="508"/>
    </location>
</feature>